<dbReference type="FunFam" id="3.20.20.80:FF:000077">
    <property type="entry name" value="Arabinogalactan endo-beta-1,4-galactanase"/>
    <property type="match status" value="1"/>
</dbReference>
<dbReference type="GO" id="GO:0015926">
    <property type="term" value="F:glucosidase activity"/>
    <property type="evidence" value="ECO:0007669"/>
    <property type="project" value="InterPro"/>
</dbReference>
<evidence type="ECO:0000256" key="6">
    <source>
        <dbReference type="RuleBase" id="RU361192"/>
    </source>
</evidence>
<sequence length="356" mass="37929">MFSLSAAAAFSLLLAPAAVLGDSIAYKGVDISSLLMLEDNGQTYKTTSGSTAALEKILADSGVNSVRQRVWVNPSDGNYDLDYNLELSKRVVAAGMGVYLDLHLSDTWADPSHQTTPDAWDDSTIGTLTNQVYEYTKSVANSYASAGITPDIMSIGNEIRAGLLWPLGGTSSYYNIASLLHSAAWGIKDSNLSPTPKIMIHLDNGWDSGTQTWWYGEILGQGPLLTTDFDMMGVSYYPFYNEDAYLGSLKYSLQQLAAKYAGKQLVVAETNWPASCPSPAYTFPSDTDYIPKSAAGQATWIKDVGAIVKAVSGGVGLYYWEPAWIGNGALGSSCADNLLVDSSGKARAGIAAIGAL</sequence>
<comment type="catalytic activity">
    <reaction evidence="1 6">
        <text>The enzyme specifically hydrolyzes (1-&gt;4)-beta-D-galactosidic linkages in type I arabinogalactans.</text>
        <dbReference type="EC" id="3.2.1.89"/>
    </reaction>
</comment>
<protein>
    <recommendedName>
        <fullName evidence="3 6">Arabinogalactan endo-beta-1,4-galactanase</fullName>
        <ecNumber evidence="3 6">3.2.1.89</ecNumber>
    </recommendedName>
</protein>
<evidence type="ECO:0000313" key="8">
    <source>
        <dbReference type="EMBL" id="KKY23098.1"/>
    </source>
</evidence>
<dbReference type="PANTHER" id="PTHR34983">
    <property type="entry name" value="ARABINOGALACTAN ENDO-BETA-1,4-GALACTANASE A"/>
    <property type="match status" value="1"/>
</dbReference>
<dbReference type="EC" id="3.2.1.89" evidence="3 6"/>
<dbReference type="AlphaFoldDB" id="A0A0G2GHN3"/>
<feature type="signal peptide" evidence="6">
    <location>
        <begin position="1"/>
        <end position="21"/>
    </location>
</feature>
<gene>
    <name evidence="7" type="primary">GAL1_1</name>
    <name evidence="7" type="ORF">SLS55_000812</name>
    <name evidence="8" type="ORF">UCDDS831_g03223</name>
</gene>
<evidence type="ECO:0000313" key="7">
    <source>
        <dbReference type="EMBL" id="KAL0264859.1"/>
    </source>
</evidence>
<accession>A0A0G2GHN3</accession>
<organism evidence="8 9">
    <name type="scientific">Diplodia seriata</name>
    <dbReference type="NCBI Taxonomy" id="420778"/>
    <lineage>
        <taxon>Eukaryota</taxon>
        <taxon>Fungi</taxon>
        <taxon>Dikarya</taxon>
        <taxon>Ascomycota</taxon>
        <taxon>Pezizomycotina</taxon>
        <taxon>Dothideomycetes</taxon>
        <taxon>Dothideomycetes incertae sedis</taxon>
        <taxon>Botryosphaeriales</taxon>
        <taxon>Botryosphaeriaceae</taxon>
        <taxon>Diplodia</taxon>
    </lineage>
</organism>
<dbReference type="Proteomes" id="UP001430584">
    <property type="component" value="Unassembled WGS sequence"/>
</dbReference>
<dbReference type="GO" id="GO:0031218">
    <property type="term" value="F:arabinogalactan endo-1,4-beta-galactosidase activity"/>
    <property type="evidence" value="ECO:0007669"/>
    <property type="project" value="UniProtKB-EC"/>
</dbReference>
<dbReference type="EMBL" id="LAQI01000070">
    <property type="protein sequence ID" value="KKY23098.1"/>
    <property type="molecule type" value="Genomic_DNA"/>
</dbReference>
<name>A0A0G2GHN3_9PEZI</name>
<keyword evidence="4 6" id="KW-0378">Hydrolase</keyword>
<evidence type="ECO:0000313" key="9">
    <source>
        <dbReference type="Proteomes" id="UP000034182"/>
    </source>
</evidence>
<dbReference type="Pfam" id="PF07745">
    <property type="entry name" value="Glyco_hydro_53"/>
    <property type="match status" value="1"/>
</dbReference>
<keyword evidence="10" id="KW-1185">Reference proteome</keyword>
<reference evidence="8 9" key="1">
    <citation type="submission" date="2015-03" db="EMBL/GenBank/DDBJ databases">
        <authorList>
            <person name="Morales-Cruz A."/>
            <person name="Amrine K.C."/>
            <person name="Cantu D."/>
        </authorList>
    </citation>
    <scope>NUCLEOTIDE SEQUENCE [LARGE SCALE GENOMIC DNA]</scope>
    <source>
        <strain evidence="8">DS831</strain>
    </source>
</reference>
<dbReference type="InterPro" id="IPR017853">
    <property type="entry name" value="GH"/>
</dbReference>
<feature type="chain" id="PRO_5005117823" description="Arabinogalactan endo-beta-1,4-galactanase" evidence="6">
    <location>
        <begin position="22"/>
        <end position="356"/>
    </location>
</feature>
<reference evidence="8 9" key="2">
    <citation type="submission" date="2015-05" db="EMBL/GenBank/DDBJ databases">
        <title>Distinctive expansion of gene families associated with plant cell wall degradation and secondary metabolism in the genomes of grapevine trunk pathogens.</title>
        <authorList>
            <person name="Lawrence D.P."/>
            <person name="Travadon R."/>
            <person name="Rolshausen P.E."/>
            <person name="Baumgartner K."/>
        </authorList>
    </citation>
    <scope>NUCLEOTIDE SEQUENCE [LARGE SCALE GENOMIC DNA]</scope>
    <source>
        <strain evidence="8">DS831</strain>
    </source>
</reference>
<evidence type="ECO:0000256" key="4">
    <source>
        <dbReference type="ARBA" id="ARBA00022801"/>
    </source>
</evidence>
<dbReference type="GeneID" id="92004897"/>
<comment type="caution">
    <text evidence="8">The sequence shown here is derived from an EMBL/GenBank/DDBJ whole genome shotgun (WGS) entry which is preliminary data.</text>
</comment>
<proteinExistence type="inferred from homology"/>
<evidence type="ECO:0000256" key="3">
    <source>
        <dbReference type="ARBA" id="ARBA00012556"/>
    </source>
</evidence>
<dbReference type="InterPro" id="IPR011683">
    <property type="entry name" value="Glyco_hydro_53"/>
</dbReference>
<evidence type="ECO:0000256" key="2">
    <source>
        <dbReference type="ARBA" id="ARBA00010687"/>
    </source>
</evidence>
<dbReference type="Proteomes" id="UP000034182">
    <property type="component" value="Unassembled WGS sequence"/>
</dbReference>
<dbReference type="PANTHER" id="PTHR34983:SF1">
    <property type="entry name" value="ARABINOGALACTAN ENDO-BETA-1,4-GALACTANASE A"/>
    <property type="match status" value="1"/>
</dbReference>
<dbReference type="RefSeq" id="XP_066637599.1">
    <property type="nucleotide sequence ID" value="XM_066772320.1"/>
</dbReference>
<keyword evidence="6" id="KW-0732">Signal</keyword>
<evidence type="ECO:0000256" key="1">
    <source>
        <dbReference type="ARBA" id="ARBA00001695"/>
    </source>
</evidence>
<dbReference type="Gene3D" id="3.20.20.80">
    <property type="entry name" value="Glycosidases"/>
    <property type="match status" value="1"/>
</dbReference>
<evidence type="ECO:0000313" key="10">
    <source>
        <dbReference type="Proteomes" id="UP001430584"/>
    </source>
</evidence>
<comment type="similarity">
    <text evidence="2 6">Belongs to the glycosyl hydrolase 53 family.</text>
</comment>
<dbReference type="SUPFAM" id="SSF51445">
    <property type="entry name" value="(Trans)glycosidases"/>
    <property type="match status" value="1"/>
</dbReference>
<dbReference type="EMBL" id="JAJVCZ030000001">
    <property type="protein sequence ID" value="KAL0264859.1"/>
    <property type="molecule type" value="Genomic_DNA"/>
</dbReference>
<keyword evidence="5 6" id="KW-0326">Glycosidase</keyword>
<reference evidence="7 10" key="3">
    <citation type="submission" date="2024-02" db="EMBL/GenBank/DDBJ databases">
        <title>De novo assembly and annotation of 12 fungi associated with fruit tree decline syndrome in Ontario, Canada.</title>
        <authorList>
            <person name="Sulman M."/>
            <person name="Ellouze W."/>
            <person name="Ilyukhin E."/>
        </authorList>
    </citation>
    <scope>NUCLEOTIDE SEQUENCE [LARGE SCALE GENOMIC DNA]</scope>
    <source>
        <strain evidence="7 10">FDS-637</strain>
    </source>
</reference>
<dbReference type="GO" id="GO:0045490">
    <property type="term" value="P:pectin catabolic process"/>
    <property type="evidence" value="ECO:0007669"/>
    <property type="project" value="TreeGrafter"/>
</dbReference>
<evidence type="ECO:0000256" key="5">
    <source>
        <dbReference type="ARBA" id="ARBA00023295"/>
    </source>
</evidence>